<evidence type="ECO:0000313" key="3">
    <source>
        <dbReference type="Proteomes" id="UP001178508"/>
    </source>
</evidence>
<reference evidence="2" key="1">
    <citation type="submission" date="2023-08" db="EMBL/GenBank/DDBJ databases">
        <authorList>
            <person name="Alioto T."/>
            <person name="Alioto T."/>
            <person name="Gomez Garrido J."/>
        </authorList>
    </citation>
    <scope>NUCLEOTIDE SEQUENCE</scope>
</reference>
<accession>A0AAV1FSR1</accession>
<protein>
    <submittedName>
        <fullName evidence="2">Uncharacterized protein</fullName>
    </submittedName>
</protein>
<sequence>MVHQHEVRSYKDALDPIEKSSEELRWRLSGDKGRSHNDKDDPGDRADIVKRDGAQRTARSRQDVELK</sequence>
<gene>
    <name evidence="2" type="ORF">XNOV1_A029339</name>
</gene>
<keyword evidence="3" id="KW-1185">Reference proteome</keyword>
<name>A0AAV1FSR1_XYRNO</name>
<dbReference type="Proteomes" id="UP001178508">
    <property type="component" value="Chromosome 9"/>
</dbReference>
<dbReference type="EMBL" id="OY660872">
    <property type="protein sequence ID" value="CAJ1063272.1"/>
    <property type="molecule type" value="Genomic_DNA"/>
</dbReference>
<evidence type="ECO:0000313" key="2">
    <source>
        <dbReference type="EMBL" id="CAJ1063272.1"/>
    </source>
</evidence>
<feature type="region of interest" description="Disordered" evidence="1">
    <location>
        <begin position="26"/>
        <end position="67"/>
    </location>
</feature>
<proteinExistence type="predicted"/>
<dbReference type="AlphaFoldDB" id="A0AAV1FSR1"/>
<organism evidence="2 3">
    <name type="scientific">Xyrichtys novacula</name>
    <name type="common">Pearly razorfish</name>
    <name type="synonym">Hemipteronotus novacula</name>
    <dbReference type="NCBI Taxonomy" id="13765"/>
    <lineage>
        <taxon>Eukaryota</taxon>
        <taxon>Metazoa</taxon>
        <taxon>Chordata</taxon>
        <taxon>Craniata</taxon>
        <taxon>Vertebrata</taxon>
        <taxon>Euteleostomi</taxon>
        <taxon>Actinopterygii</taxon>
        <taxon>Neopterygii</taxon>
        <taxon>Teleostei</taxon>
        <taxon>Neoteleostei</taxon>
        <taxon>Acanthomorphata</taxon>
        <taxon>Eupercaria</taxon>
        <taxon>Labriformes</taxon>
        <taxon>Labridae</taxon>
        <taxon>Xyrichtys</taxon>
    </lineage>
</organism>
<evidence type="ECO:0000256" key="1">
    <source>
        <dbReference type="SAM" id="MobiDB-lite"/>
    </source>
</evidence>